<proteinExistence type="predicted"/>
<gene>
    <name evidence="1" type="ORF">CLIB1444_01S16160</name>
</gene>
<name>A0ACA9Y1M9_9ASCO</name>
<comment type="caution">
    <text evidence="1">The sequence shown here is derived from an EMBL/GenBank/DDBJ whole genome shotgun (WGS) entry which is preliminary data.</text>
</comment>
<evidence type="ECO:0000313" key="2">
    <source>
        <dbReference type="Proteomes" id="UP001152531"/>
    </source>
</evidence>
<dbReference type="Proteomes" id="UP001152531">
    <property type="component" value="Unassembled WGS sequence"/>
</dbReference>
<sequence>MFKISKTLRGHSNDVRGLTVVDDTIISCSRDGTVKKWSGKIPSTVLNSSAGSFINAIDNIGSGLIASGGKDCIIFINSIDDTEVDVGTISNLIGHQNNICSLFSKNNLLISSSWDGTAKVWDVSNFETIYTLDNGNSVLDAIIVSPTTFLTCSSDKLIKLWDKDKVIQTFSGHKDVVRKILPLDDQTFASCSNDGTIKIWNYQGQVLHTLSGHESFIYDMVLLPNGYLVSSSEDRSVRIWKDFQLLQVITLPSISNWCLSNVGNDIVVGTSDNSIRVFTSDTDKVDIEEVKELEEAIKNSTIAEQSLDINRTDVPGYDRLEQPGKEGQTIMVKNHVGTIEAHQWSNNQWNKIGDVVSASGSEKKTHNGKQYDYVFDVDIEDGKPPLKLPFNVTDNVYDTAEKFLADNQLPSTYTQEVVNFIQKNTQGHSITESAADPVITNDVGASSPNKKAKRPLTILPVTEYIKFNEFKNDQLVKGLTKFNQSNGNSIDVPFTFEVSSKESLEIINTIVKEIFTWDESSYVIGFDILRVLVPKLGISDIISDEDLPRLILAFIEKGSKSENPTSLMMLLKFLCNLVDTVLFIQIFLTEDGDIQFNHYLIDLLSELKDKLDSLKEHKHASQFLTNLSTFVYDLSVLQLKKSITSLDLCIFFGTNKLNENSESLYRLAIAYGNLKTMNLKTPNWKFKSNESRFDSLIEEIGSLS</sequence>
<accession>A0ACA9Y1M9</accession>
<evidence type="ECO:0000313" key="1">
    <source>
        <dbReference type="EMBL" id="CAH6718862.1"/>
    </source>
</evidence>
<reference evidence="1" key="1">
    <citation type="submission" date="2022-06" db="EMBL/GenBank/DDBJ databases">
        <authorList>
            <person name="Legras J.-L."/>
            <person name="Devillers H."/>
            <person name="Grondin C."/>
        </authorList>
    </citation>
    <scope>NUCLEOTIDE SEQUENCE</scope>
    <source>
        <strain evidence="1">CLIB 1444</strain>
    </source>
</reference>
<protein>
    <submittedName>
        <fullName evidence="1">Protein Doa1p</fullName>
    </submittedName>
</protein>
<organism evidence="1 2">
    <name type="scientific">[Candida] jaroonii</name>
    <dbReference type="NCBI Taxonomy" id="467808"/>
    <lineage>
        <taxon>Eukaryota</taxon>
        <taxon>Fungi</taxon>
        <taxon>Dikarya</taxon>
        <taxon>Ascomycota</taxon>
        <taxon>Saccharomycotina</taxon>
        <taxon>Pichiomycetes</taxon>
        <taxon>Debaryomycetaceae</taxon>
        <taxon>Yamadazyma</taxon>
    </lineage>
</organism>
<keyword evidence="2" id="KW-1185">Reference proteome</keyword>
<dbReference type="EMBL" id="CALSDN010000001">
    <property type="protein sequence ID" value="CAH6718862.1"/>
    <property type="molecule type" value="Genomic_DNA"/>
</dbReference>